<dbReference type="AlphaFoldDB" id="A0A2M7GA03"/>
<sequence>MTPLQRTILVVDDETMIAEDLCESLQEAGYRVLTPAHSGPDALRKVQEESPDLVLMDINLKGDMDGINTTQAIQKIDDCAVIYLTANADSQTLQRAKMTNPFGYIIKPFRERELHAMVEISLYRHAQEKQAKLRQNMFMQTLDNTPDAILVLNELNELQFMNPSAEALLETTLLNEQGKTLQEIARFYDPESQNPVDSFENIRKLTPLILMLRNQKRCKVKLFTAALHDTQGKFQGRVLNLYQQAQAEAITPPQQLHPAHDVTTICASCKQIRMPSGEFSNFETYFRQYFQVKFSHGICPHCFEQLYPNYLETLKD</sequence>
<dbReference type="InterPro" id="IPR050595">
    <property type="entry name" value="Bact_response_regulator"/>
</dbReference>
<feature type="modified residue" description="4-aspartylphosphate" evidence="2">
    <location>
        <position position="57"/>
    </location>
</feature>
<dbReference type="InterPro" id="IPR035965">
    <property type="entry name" value="PAS-like_dom_sf"/>
</dbReference>
<reference evidence="5 6" key="1">
    <citation type="submission" date="2017-09" db="EMBL/GenBank/DDBJ databases">
        <title>Depth-based differentiation of microbial function through sediment-hosted aquifers and enrichment of novel symbionts in the deep terrestrial subsurface.</title>
        <authorList>
            <person name="Probst A.J."/>
            <person name="Ladd B."/>
            <person name="Jarett J.K."/>
            <person name="Geller-Mcgrath D.E."/>
            <person name="Sieber C.M."/>
            <person name="Emerson J.B."/>
            <person name="Anantharaman K."/>
            <person name="Thomas B.C."/>
            <person name="Malmstrom R."/>
            <person name="Stieglmeier M."/>
            <person name="Klingl A."/>
            <person name="Woyke T."/>
            <person name="Ryan C.M."/>
            <person name="Banfield J.F."/>
        </authorList>
    </citation>
    <scope>NUCLEOTIDE SEQUENCE [LARGE SCALE GENOMIC DNA]</scope>
    <source>
        <strain evidence="5">CG17_big_fil_post_rev_8_21_14_2_50_48_46</strain>
    </source>
</reference>
<dbReference type="EMBL" id="PFFQ01000006">
    <property type="protein sequence ID" value="PIW18981.1"/>
    <property type="molecule type" value="Genomic_DNA"/>
</dbReference>
<name>A0A2M7GA03_9BACT</name>
<dbReference type="GO" id="GO:0000160">
    <property type="term" value="P:phosphorelay signal transduction system"/>
    <property type="evidence" value="ECO:0007669"/>
    <property type="project" value="InterPro"/>
</dbReference>
<dbReference type="Proteomes" id="UP000231019">
    <property type="component" value="Unassembled WGS sequence"/>
</dbReference>
<evidence type="ECO:0000256" key="1">
    <source>
        <dbReference type="ARBA" id="ARBA00022553"/>
    </source>
</evidence>
<feature type="domain" description="Response regulatory" evidence="3">
    <location>
        <begin position="7"/>
        <end position="122"/>
    </location>
</feature>
<dbReference type="Pfam" id="PF13188">
    <property type="entry name" value="PAS_8"/>
    <property type="match status" value="1"/>
</dbReference>
<evidence type="ECO:0000256" key="2">
    <source>
        <dbReference type="PROSITE-ProRule" id="PRU00169"/>
    </source>
</evidence>
<evidence type="ECO:0000313" key="6">
    <source>
        <dbReference type="Proteomes" id="UP000231019"/>
    </source>
</evidence>
<dbReference type="PROSITE" id="PS50110">
    <property type="entry name" value="RESPONSE_REGULATORY"/>
    <property type="match status" value="1"/>
</dbReference>
<organism evidence="5 6">
    <name type="scientific">bacterium (Candidatus Blackallbacteria) CG17_big_fil_post_rev_8_21_14_2_50_48_46</name>
    <dbReference type="NCBI Taxonomy" id="2014261"/>
    <lineage>
        <taxon>Bacteria</taxon>
        <taxon>Candidatus Blackallbacteria</taxon>
    </lineage>
</organism>
<feature type="domain" description="PAS" evidence="4">
    <location>
        <begin position="134"/>
        <end position="196"/>
    </location>
</feature>
<comment type="caution">
    <text evidence="5">The sequence shown here is derived from an EMBL/GenBank/DDBJ whole genome shotgun (WGS) entry which is preliminary data.</text>
</comment>
<dbReference type="SMART" id="SM00448">
    <property type="entry name" value="REC"/>
    <property type="match status" value="1"/>
</dbReference>
<dbReference type="Gene3D" id="3.40.50.2300">
    <property type="match status" value="1"/>
</dbReference>
<dbReference type="SUPFAM" id="SSF52172">
    <property type="entry name" value="CheY-like"/>
    <property type="match status" value="1"/>
</dbReference>
<keyword evidence="1 2" id="KW-0597">Phosphoprotein</keyword>
<dbReference type="SUPFAM" id="SSF55785">
    <property type="entry name" value="PYP-like sensor domain (PAS domain)"/>
    <property type="match status" value="1"/>
</dbReference>
<protein>
    <recommendedName>
        <fullName evidence="7">Response regulatory domain-containing protein</fullName>
    </recommendedName>
</protein>
<dbReference type="Gene3D" id="3.30.450.20">
    <property type="entry name" value="PAS domain"/>
    <property type="match status" value="1"/>
</dbReference>
<evidence type="ECO:0000259" key="4">
    <source>
        <dbReference type="PROSITE" id="PS50112"/>
    </source>
</evidence>
<gene>
    <name evidence="5" type="ORF">COW36_02405</name>
</gene>
<dbReference type="PANTHER" id="PTHR44591">
    <property type="entry name" value="STRESS RESPONSE REGULATOR PROTEIN 1"/>
    <property type="match status" value="1"/>
</dbReference>
<dbReference type="PANTHER" id="PTHR44591:SF23">
    <property type="entry name" value="CHEY SUBFAMILY"/>
    <property type="match status" value="1"/>
</dbReference>
<evidence type="ECO:0008006" key="7">
    <source>
        <dbReference type="Google" id="ProtNLM"/>
    </source>
</evidence>
<dbReference type="InterPro" id="IPR011006">
    <property type="entry name" value="CheY-like_superfamily"/>
</dbReference>
<proteinExistence type="predicted"/>
<dbReference type="CDD" id="cd17534">
    <property type="entry name" value="REC_DC-like"/>
    <property type="match status" value="1"/>
</dbReference>
<dbReference type="InterPro" id="IPR000014">
    <property type="entry name" value="PAS"/>
</dbReference>
<dbReference type="InterPro" id="IPR001789">
    <property type="entry name" value="Sig_transdc_resp-reg_receiver"/>
</dbReference>
<dbReference type="PROSITE" id="PS50112">
    <property type="entry name" value="PAS"/>
    <property type="match status" value="1"/>
</dbReference>
<accession>A0A2M7GA03</accession>
<evidence type="ECO:0000259" key="3">
    <source>
        <dbReference type="PROSITE" id="PS50110"/>
    </source>
</evidence>
<dbReference type="Pfam" id="PF00072">
    <property type="entry name" value="Response_reg"/>
    <property type="match status" value="1"/>
</dbReference>
<evidence type="ECO:0000313" key="5">
    <source>
        <dbReference type="EMBL" id="PIW18981.1"/>
    </source>
</evidence>